<comment type="caution">
    <text evidence="2">The sequence shown here is derived from an EMBL/GenBank/DDBJ whole genome shotgun (WGS) entry which is preliminary data.</text>
</comment>
<gene>
    <name evidence="2" type="ORF">ACHHYP_03270</name>
</gene>
<dbReference type="SUPFAM" id="SSF110857">
    <property type="entry name" value="Gamma-glutamyl cyclotransferase-like"/>
    <property type="match status" value="1"/>
</dbReference>
<dbReference type="Pfam" id="PF06094">
    <property type="entry name" value="GGACT"/>
    <property type="match status" value="1"/>
</dbReference>
<dbReference type="InterPro" id="IPR013024">
    <property type="entry name" value="GGCT-like"/>
</dbReference>
<accession>A0A1V9ZRI5</accession>
<evidence type="ECO:0000313" key="2">
    <source>
        <dbReference type="EMBL" id="OQS00614.1"/>
    </source>
</evidence>
<dbReference type="InterPro" id="IPR009288">
    <property type="entry name" value="AIG2-like_dom"/>
</dbReference>
<evidence type="ECO:0000313" key="3">
    <source>
        <dbReference type="Proteomes" id="UP000243579"/>
    </source>
</evidence>
<dbReference type="OrthoDB" id="57769at2759"/>
<dbReference type="Proteomes" id="UP000243579">
    <property type="component" value="Unassembled WGS sequence"/>
</dbReference>
<reference evidence="2 3" key="1">
    <citation type="journal article" date="2014" name="Genome Biol. Evol.">
        <title>The secreted proteins of Achlya hypogyna and Thraustotheca clavata identify the ancestral oomycete secretome and reveal gene acquisitions by horizontal gene transfer.</title>
        <authorList>
            <person name="Misner I."/>
            <person name="Blouin N."/>
            <person name="Leonard G."/>
            <person name="Richards T.A."/>
            <person name="Lane C.E."/>
        </authorList>
    </citation>
    <scope>NUCLEOTIDE SEQUENCE [LARGE SCALE GENOMIC DNA]</scope>
    <source>
        <strain evidence="2 3">ATCC 48635</strain>
    </source>
</reference>
<dbReference type="EMBL" id="JNBR01000028">
    <property type="protein sequence ID" value="OQS00614.1"/>
    <property type="molecule type" value="Genomic_DNA"/>
</dbReference>
<proteinExistence type="predicted"/>
<keyword evidence="3" id="KW-1185">Reference proteome</keyword>
<protein>
    <recommendedName>
        <fullName evidence="1">Gamma-glutamylcyclotransferase AIG2-like domain-containing protein</fullName>
    </recommendedName>
</protein>
<dbReference type="AlphaFoldDB" id="A0A1V9ZRI5"/>
<dbReference type="CDD" id="cd06661">
    <property type="entry name" value="GGCT_like"/>
    <property type="match status" value="1"/>
</dbReference>
<dbReference type="InterPro" id="IPR036568">
    <property type="entry name" value="GGCT-like_sf"/>
</dbReference>
<name>A0A1V9ZRI5_ACHHY</name>
<feature type="domain" description="Gamma-glutamylcyclotransferase AIG2-like" evidence="1">
    <location>
        <begin position="10"/>
        <end position="142"/>
    </location>
</feature>
<dbReference type="Gene3D" id="3.10.490.10">
    <property type="entry name" value="Gamma-glutamyl cyclotransferase-like"/>
    <property type="match status" value="1"/>
</dbReference>
<evidence type="ECO:0000259" key="1">
    <source>
        <dbReference type="Pfam" id="PF06094"/>
    </source>
</evidence>
<organism evidence="2 3">
    <name type="scientific">Achlya hypogyna</name>
    <name type="common">Oomycete</name>
    <name type="synonym">Protoachlya hypogyna</name>
    <dbReference type="NCBI Taxonomy" id="1202772"/>
    <lineage>
        <taxon>Eukaryota</taxon>
        <taxon>Sar</taxon>
        <taxon>Stramenopiles</taxon>
        <taxon>Oomycota</taxon>
        <taxon>Saprolegniomycetes</taxon>
        <taxon>Saprolegniales</taxon>
        <taxon>Achlyaceae</taxon>
        <taxon>Achlya</taxon>
    </lineage>
</organism>
<sequence length="146" mass="17093">MTSVPPRLPFFVYGTLMKGFRNFEKHIRHFRSLRFLHDRAYVAHADLYHFDMGYPGLYASASDGRNVYGELLTVDDATEYDQLLADLDALEEYFGPHDPNNEYDRVQVRVFPEDASPLDAWVYYCKIPLDKAKERVESGDWRAYNN</sequence>